<feature type="region of interest" description="Disordered" evidence="5">
    <location>
        <begin position="56"/>
        <end position="80"/>
    </location>
</feature>
<organism evidence="7 8">
    <name type="scientific">Kitasatospora griseola</name>
    <name type="common">Streptomyces griseolosporeus</name>
    <dbReference type="NCBI Taxonomy" id="2064"/>
    <lineage>
        <taxon>Bacteria</taxon>
        <taxon>Bacillati</taxon>
        <taxon>Actinomycetota</taxon>
        <taxon>Actinomycetes</taxon>
        <taxon>Kitasatosporales</taxon>
        <taxon>Streptomycetaceae</taxon>
        <taxon>Kitasatospora</taxon>
    </lineage>
</organism>
<sequence length="298" mass="31491">MQFDDDAQLDDSQVQDRRGIPGGGLAIGGGAVGILGLVLALVFGFDPGLLNSVTGSGGSKPAAGQTAGSTDQQTSTCKTGADANKRQDCRILAVVNSVQNYWQGDFASRGRQYSPAPTVLFTDRVQTACGAATSAVGPFYCPGDHKAYFDLGFFNDMTRQLGAQGGPFAEAYVVAHEYGHHVQTLLGTMAKVGNDRQGADSASVKLELQADCYAGVWTHHATTTPQASTGRPLITKLTDEDIARALDAAESVGDDRIQQRATGKTNPETWTHGSSAQRTQWFTTGYRTGDLTKCNTFG</sequence>
<evidence type="ECO:0000256" key="1">
    <source>
        <dbReference type="ARBA" id="ARBA00004167"/>
    </source>
</evidence>
<keyword evidence="3 6" id="KW-1133">Transmembrane helix</keyword>
<comment type="caution">
    <text evidence="7">The sequence shown here is derived from an EMBL/GenBank/DDBJ whole genome shotgun (WGS) entry which is preliminary data.</text>
</comment>
<keyword evidence="8" id="KW-1185">Reference proteome</keyword>
<feature type="compositionally biased region" description="Polar residues" evidence="5">
    <location>
        <begin position="66"/>
        <end position="78"/>
    </location>
</feature>
<dbReference type="SUPFAM" id="SSF55486">
    <property type="entry name" value="Metalloproteases ('zincins'), catalytic domain"/>
    <property type="match status" value="1"/>
</dbReference>
<reference evidence="7 8" key="1">
    <citation type="submission" date="2015-02" db="EMBL/GenBank/DDBJ databases">
        <title>Draft genome sequence of Kitasatospora griseola MF730-N6, a bafilomycin, terpentecin and satosporin producer.</title>
        <authorList>
            <person name="Arens J.C."/>
            <person name="Haltli B."/>
            <person name="Kerr R.G."/>
        </authorList>
    </citation>
    <scope>NUCLEOTIDE SEQUENCE [LARGE SCALE GENOMIC DNA]</scope>
    <source>
        <strain evidence="7 8">MF730-N6</strain>
    </source>
</reference>
<protein>
    <submittedName>
        <fullName evidence="7">Membrane protein</fullName>
    </submittedName>
</protein>
<dbReference type="AlphaFoldDB" id="A0A0D0NZA1"/>
<accession>A0A0D0NZA1</accession>
<dbReference type="Pfam" id="PF04228">
    <property type="entry name" value="Zn_peptidase"/>
    <property type="match status" value="1"/>
</dbReference>
<dbReference type="PATRIC" id="fig|2064.6.peg.2070"/>
<keyword evidence="4 6" id="KW-0472">Membrane</keyword>
<evidence type="ECO:0000313" key="8">
    <source>
        <dbReference type="Proteomes" id="UP000032066"/>
    </source>
</evidence>
<proteinExistence type="predicted"/>
<gene>
    <name evidence="7" type="ORF">TR51_09745</name>
</gene>
<dbReference type="PANTHER" id="PTHR30168">
    <property type="entry name" value="PUTATIVE MEMBRANE PROTEIN YPFJ"/>
    <property type="match status" value="1"/>
</dbReference>
<dbReference type="Proteomes" id="UP000032066">
    <property type="component" value="Unassembled WGS sequence"/>
</dbReference>
<dbReference type="STRING" id="2064.TR51_09745"/>
<dbReference type="OrthoDB" id="9774900at2"/>
<evidence type="ECO:0000256" key="5">
    <source>
        <dbReference type="SAM" id="MobiDB-lite"/>
    </source>
</evidence>
<dbReference type="RefSeq" id="WP_043910141.1">
    <property type="nucleotide sequence ID" value="NZ_JXZB01000002.1"/>
</dbReference>
<name>A0A0D0NZA1_KITGR</name>
<evidence type="ECO:0000256" key="3">
    <source>
        <dbReference type="ARBA" id="ARBA00022989"/>
    </source>
</evidence>
<evidence type="ECO:0000313" key="7">
    <source>
        <dbReference type="EMBL" id="KIQ64546.1"/>
    </source>
</evidence>
<evidence type="ECO:0000256" key="6">
    <source>
        <dbReference type="SAM" id="Phobius"/>
    </source>
</evidence>
<dbReference type="GO" id="GO:0016020">
    <property type="term" value="C:membrane"/>
    <property type="evidence" value="ECO:0007669"/>
    <property type="project" value="UniProtKB-SubCell"/>
</dbReference>
<keyword evidence="2 6" id="KW-0812">Transmembrane</keyword>
<dbReference type="EMBL" id="JXZB01000002">
    <property type="protein sequence ID" value="KIQ64546.1"/>
    <property type="molecule type" value="Genomic_DNA"/>
</dbReference>
<evidence type="ECO:0000256" key="4">
    <source>
        <dbReference type="ARBA" id="ARBA00023136"/>
    </source>
</evidence>
<dbReference type="PANTHER" id="PTHR30168:SF0">
    <property type="entry name" value="INNER MEMBRANE PROTEIN"/>
    <property type="match status" value="1"/>
</dbReference>
<evidence type="ECO:0000256" key="2">
    <source>
        <dbReference type="ARBA" id="ARBA00022692"/>
    </source>
</evidence>
<dbReference type="InterPro" id="IPR007343">
    <property type="entry name" value="Uncharacterised_pept_Zn_put"/>
</dbReference>
<feature type="transmembrane region" description="Helical" evidence="6">
    <location>
        <begin position="25"/>
        <end position="45"/>
    </location>
</feature>
<comment type="subcellular location">
    <subcellularLocation>
        <location evidence="1">Membrane</location>
        <topology evidence="1">Single-pass membrane protein</topology>
    </subcellularLocation>
</comment>